<sequence>MGTYSFIKQGFTMPDGNIHSFLLVYEPGFHVIQISNSVRMAGSVEYTRTADT</sequence>
<dbReference type="EMBL" id="CAJVCE010000018">
    <property type="protein sequence ID" value="CAG7652698.1"/>
    <property type="molecule type" value="Genomic_DNA"/>
</dbReference>
<keyword evidence="2" id="KW-1185">Reference proteome</keyword>
<gene>
    <name evidence="1" type="ORF">PAECIP111802_05305</name>
</gene>
<dbReference type="Proteomes" id="UP000730618">
    <property type="component" value="Unassembled WGS sequence"/>
</dbReference>
<comment type="caution">
    <text evidence="1">The sequence shown here is derived from an EMBL/GenBank/DDBJ whole genome shotgun (WGS) entry which is preliminary data.</text>
</comment>
<proteinExistence type="predicted"/>
<accession>A0ABN7TRG2</accession>
<organism evidence="1 2">
    <name type="scientific">Paenibacillus allorhizosphaerae</name>
    <dbReference type="NCBI Taxonomy" id="2849866"/>
    <lineage>
        <taxon>Bacteria</taxon>
        <taxon>Bacillati</taxon>
        <taxon>Bacillota</taxon>
        <taxon>Bacilli</taxon>
        <taxon>Bacillales</taxon>
        <taxon>Paenibacillaceae</taxon>
        <taxon>Paenibacillus</taxon>
    </lineage>
</organism>
<reference evidence="1 2" key="1">
    <citation type="submission" date="2021-06" db="EMBL/GenBank/DDBJ databases">
        <authorList>
            <person name="Criscuolo A."/>
        </authorList>
    </citation>
    <scope>NUCLEOTIDE SEQUENCE [LARGE SCALE GENOMIC DNA]</scope>
    <source>
        <strain evidence="2">CIP 111802</strain>
    </source>
</reference>
<evidence type="ECO:0000313" key="2">
    <source>
        <dbReference type="Proteomes" id="UP000730618"/>
    </source>
</evidence>
<name>A0ABN7TRG2_9BACL</name>
<evidence type="ECO:0000313" key="1">
    <source>
        <dbReference type="EMBL" id="CAG7652698.1"/>
    </source>
</evidence>
<protein>
    <submittedName>
        <fullName evidence="1">Uncharacterized protein</fullName>
    </submittedName>
</protein>